<dbReference type="InterPro" id="IPR032315">
    <property type="entry name" value="DUF4846"/>
</dbReference>
<evidence type="ECO:0000313" key="2">
    <source>
        <dbReference type="Proteomes" id="UP000286701"/>
    </source>
</evidence>
<comment type="caution">
    <text evidence="1">The sequence shown here is derived from an EMBL/GenBank/DDBJ whole genome shotgun (WGS) entry which is preliminary data.</text>
</comment>
<accession>A0A444MKL0</accession>
<organism evidence="1 2">
    <name type="scientific">Mucilaginibacter gilvus</name>
    <dbReference type="NCBI Taxonomy" id="2305909"/>
    <lineage>
        <taxon>Bacteria</taxon>
        <taxon>Pseudomonadati</taxon>
        <taxon>Bacteroidota</taxon>
        <taxon>Sphingobacteriia</taxon>
        <taxon>Sphingobacteriales</taxon>
        <taxon>Sphingobacteriaceae</taxon>
        <taxon>Mucilaginibacter</taxon>
    </lineage>
</organism>
<evidence type="ECO:0008006" key="3">
    <source>
        <dbReference type="Google" id="ProtNLM"/>
    </source>
</evidence>
<proteinExistence type="predicted"/>
<dbReference type="Proteomes" id="UP000286701">
    <property type="component" value="Unassembled WGS sequence"/>
</dbReference>
<sequence>MKYLIAITLFACISFIPADKISSRFKIPAGYRQVAVTPGSFGAYLQNLPLLPSGTHAKTYAGDIARTDAYTAAIIDMSIGSQDLQQCADAVMRLRAEYLFQKQDYQAISFNFTSGFKCDFEHYANGYRYSKERWAFKAKKDYSYTNFIRYMTLVFSYAGTLSLEKELKPVPDANELKAGDVFIHGGSPGHCFIILNVAENAVHKKVFLLAQSFMPAQNIQVLQNDSPWFTLGETAAIPYGELVDKKYLRRF</sequence>
<dbReference type="EMBL" id="SBIW01000008">
    <property type="protein sequence ID" value="RWY49371.1"/>
    <property type="molecule type" value="Genomic_DNA"/>
</dbReference>
<gene>
    <name evidence="1" type="ORF">EPL05_18350</name>
</gene>
<reference evidence="1 2" key="1">
    <citation type="submission" date="2019-01" db="EMBL/GenBank/DDBJ databases">
        <title>Mucilaginibacter antarcticum sp. nov., isolated from antarctic soil.</title>
        <authorList>
            <person name="Yan Y.-Q."/>
            <person name="Du Z.-J."/>
        </authorList>
    </citation>
    <scope>NUCLEOTIDE SEQUENCE [LARGE SCALE GENOMIC DNA]</scope>
    <source>
        <strain evidence="1 2">F01003</strain>
    </source>
</reference>
<name>A0A444MKL0_9SPHI</name>
<dbReference type="OrthoDB" id="5511471at2"/>
<keyword evidence="2" id="KW-1185">Reference proteome</keyword>
<dbReference type="AlphaFoldDB" id="A0A444MKL0"/>
<dbReference type="Pfam" id="PF16138">
    <property type="entry name" value="DUF4846"/>
    <property type="match status" value="1"/>
</dbReference>
<dbReference type="RefSeq" id="WP_128535443.1">
    <property type="nucleotide sequence ID" value="NZ_SBIW01000008.1"/>
</dbReference>
<protein>
    <recommendedName>
        <fullName evidence="3">DUF4846 domain-containing protein</fullName>
    </recommendedName>
</protein>
<evidence type="ECO:0000313" key="1">
    <source>
        <dbReference type="EMBL" id="RWY49371.1"/>
    </source>
</evidence>